<organism evidence="4 5">
    <name type="scientific">Xylona heveae (strain CBS 132557 / TC161)</name>
    <dbReference type="NCBI Taxonomy" id="1328760"/>
    <lineage>
        <taxon>Eukaryota</taxon>
        <taxon>Fungi</taxon>
        <taxon>Dikarya</taxon>
        <taxon>Ascomycota</taxon>
        <taxon>Pezizomycotina</taxon>
        <taxon>Xylonomycetes</taxon>
        <taxon>Xylonales</taxon>
        <taxon>Xylonaceae</taxon>
        <taxon>Xylona</taxon>
    </lineage>
</organism>
<evidence type="ECO:0000256" key="1">
    <source>
        <dbReference type="SAM" id="Coils"/>
    </source>
</evidence>
<accession>A0A165FUI7</accession>
<dbReference type="OrthoDB" id="3364132at2759"/>
<feature type="coiled-coil region" evidence="1">
    <location>
        <begin position="260"/>
        <end position="287"/>
    </location>
</feature>
<dbReference type="EMBL" id="KV407461">
    <property type="protein sequence ID" value="KZF21398.1"/>
    <property type="molecule type" value="Genomic_DNA"/>
</dbReference>
<dbReference type="GeneID" id="28898179"/>
<evidence type="ECO:0000259" key="3">
    <source>
        <dbReference type="Pfam" id="PF25534"/>
    </source>
</evidence>
<dbReference type="Pfam" id="PF25534">
    <property type="entry name" value="DUF7918"/>
    <property type="match status" value="1"/>
</dbReference>
<feature type="region of interest" description="Disordered" evidence="2">
    <location>
        <begin position="289"/>
        <end position="321"/>
    </location>
</feature>
<dbReference type="Proteomes" id="UP000076632">
    <property type="component" value="Unassembled WGS sequence"/>
</dbReference>
<evidence type="ECO:0000313" key="5">
    <source>
        <dbReference type="Proteomes" id="UP000076632"/>
    </source>
</evidence>
<keyword evidence="5" id="KW-1185">Reference proteome</keyword>
<evidence type="ECO:0000256" key="2">
    <source>
        <dbReference type="SAM" id="MobiDB-lite"/>
    </source>
</evidence>
<gene>
    <name evidence="4" type="ORF">L228DRAFT_249210</name>
</gene>
<name>A0A165FUI7_XYLHT</name>
<evidence type="ECO:0000313" key="4">
    <source>
        <dbReference type="EMBL" id="KZF21398.1"/>
    </source>
</evidence>
<dbReference type="InParanoid" id="A0A165FUI7"/>
<keyword evidence="1" id="KW-0175">Coiled coil</keyword>
<dbReference type="STRING" id="1328760.A0A165FUI7"/>
<protein>
    <recommendedName>
        <fullName evidence="3">DUF7918 domain-containing protein</fullName>
    </recommendedName>
</protein>
<dbReference type="PANTHER" id="PTHR36223:SF1">
    <property type="entry name" value="TRANSCRIPTION ELONGATION FACTOR EAF N-TERMINAL DOMAIN-CONTAINING PROTEIN"/>
    <property type="match status" value="1"/>
</dbReference>
<proteinExistence type="predicted"/>
<dbReference type="InterPro" id="IPR057678">
    <property type="entry name" value="DUF7918"/>
</dbReference>
<reference evidence="4 5" key="1">
    <citation type="journal article" date="2016" name="Fungal Biol.">
        <title>The genome of Xylona heveae provides a window into fungal endophytism.</title>
        <authorList>
            <person name="Gazis R."/>
            <person name="Kuo A."/>
            <person name="Riley R."/>
            <person name="LaButti K."/>
            <person name="Lipzen A."/>
            <person name="Lin J."/>
            <person name="Amirebrahimi M."/>
            <person name="Hesse C.N."/>
            <person name="Spatafora J.W."/>
            <person name="Henrissat B."/>
            <person name="Hainaut M."/>
            <person name="Grigoriev I.V."/>
            <person name="Hibbett D.S."/>
        </authorList>
    </citation>
    <scope>NUCLEOTIDE SEQUENCE [LARGE SCALE GENOMIC DNA]</scope>
    <source>
        <strain evidence="4 5">TC161</strain>
    </source>
</reference>
<dbReference type="PANTHER" id="PTHR36223">
    <property type="entry name" value="BETA-LACTAMASE-TYPE TRANSPEPTIDASE FOLD DOMAIN CONTAINING PROTEIN"/>
    <property type="match status" value="1"/>
</dbReference>
<dbReference type="RefSeq" id="XP_018186953.1">
    <property type="nucleotide sequence ID" value="XM_018333042.1"/>
</dbReference>
<sequence>MAILEHVEVRIKLTSNDTYLPEYDTPNEHFKSSETTVEKYIEAQTDAKFEVEIRIDPKFRWHGAKALRIILRLDGGSLLSHSWYHDKKSLGELPFVRVINKMKFRQPNGFSKTNFSFSSIAIDESLDIGSAELAKTAAKMGLIQVQIIRLKELHYLGRAELGAPKKGSALTKGPKELLKDAHISHSVKLCNEVPSTPFGEWIHSPLSNIHGKPLTFNFRYRSRFCLDVLGILKMTPPPEIPQEPEDRPTIENSTQAPMTQEEMQAALTRLQAENEVLRKQVKKEETEIKAEPYNRRLPEIQPAEGGPMRKRRKVVDLTEDE</sequence>
<feature type="domain" description="DUF7918" evidence="3">
    <location>
        <begin position="9"/>
        <end position="233"/>
    </location>
</feature>
<dbReference type="AlphaFoldDB" id="A0A165FUI7"/>
<feature type="compositionally biased region" description="Basic and acidic residues" evidence="2">
    <location>
        <begin position="289"/>
        <end position="298"/>
    </location>
</feature>